<dbReference type="RefSeq" id="WP_150444803.1">
    <property type="nucleotide sequence ID" value="NZ_VYQE01000002.1"/>
</dbReference>
<evidence type="ECO:0000313" key="3">
    <source>
        <dbReference type="Proteomes" id="UP000326554"/>
    </source>
</evidence>
<dbReference type="Pfam" id="PF06764">
    <property type="entry name" value="DUF1223"/>
    <property type="match status" value="1"/>
</dbReference>
<gene>
    <name evidence="2" type="ORF">F3S47_08455</name>
</gene>
<dbReference type="PANTHER" id="PTHR36057:SF1">
    <property type="entry name" value="LIPOPROTEIN LIPID ATTACHMENT SITE-LIKE PROTEIN, PUTATIVE (DUF1223)-RELATED"/>
    <property type="match status" value="1"/>
</dbReference>
<reference evidence="2 3" key="1">
    <citation type="submission" date="2019-09" db="EMBL/GenBank/DDBJ databases">
        <authorList>
            <person name="Park J.-S."/>
            <person name="Choi H.-J."/>
        </authorList>
    </citation>
    <scope>NUCLEOTIDE SEQUENCE [LARGE SCALE GENOMIC DNA]</scope>
    <source>
        <strain evidence="2 3">176SS1-4</strain>
    </source>
</reference>
<dbReference type="InterPro" id="IPR010634">
    <property type="entry name" value="DUF1223"/>
</dbReference>
<dbReference type="SUPFAM" id="SSF52833">
    <property type="entry name" value="Thioredoxin-like"/>
    <property type="match status" value="1"/>
</dbReference>
<keyword evidence="1" id="KW-0732">Signal</keyword>
<accession>A0A5J5GM80</accession>
<protein>
    <submittedName>
        <fullName evidence="2">DUF1223 domain-containing protein</fullName>
    </submittedName>
</protein>
<name>A0A5J5GM80_9RHOB</name>
<evidence type="ECO:0000256" key="1">
    <source>
        <dbReference type="SAM" id="SignalP"/>
    </source>
</evidence>
<feature type="signal peptide" evidence="1">
    <location>
        <begin position="1"/>
        <end position="21"/>
    </location>
</feature>
<dbReference type="Proteomes" id="UP000326554">
    <property type="component" value="Unassembled WGS sequence"/>
</dbReference>
<dbReference type="AlphaFoldDB" id="A0A5J5GM80"/>
<dbReference type="EMBL" id="VYQE01000002">
    <property type="protein sequence ID" value="KAA9009270.1"/>
    <property type="molecule type" value="Genomic_DNA"/>
</dbReference>
<dbReference type="PANTHER" id="PTHR36057">
    <property type="match status" value="1"/>
</dbReference>
<organism evidence="2 3">
    <name type="scientific">Histidinibacterium aquaticum</name>
    <dbReference type="NCBI Taxonomy" id="2613962"/>
    <lineage>
        <taxon>Bacteria</taxon>
        <taxon>Pseudomonadati</taxon>
        <taxon>Pseudomonadota</taxon>
        <taxon>Alphaproteobacteria</taxon>
        <taxon>Rhodobacterales</taxon>
        <taxon>Paracoccaceae</taxon>
        <taxon>Histidinibacterium</taxon>
    </lineage>
</organism>
<comment type="caution">
    <text evidence="2">The sequence shown here is derived from an EMBL/GenBank/DDBJ whole genome shotgun (WGS) entry which is preliminary data.</text>
</comment>
<proteinExistence type="predicted"/>
<feature type="chain" id="PRO_5023820640" evidence="1">
    <location>
        <begin position="22"/>
        <end position="228"/>
    </location>
</feature>
<dbReference type="InterPro" id="IPR036249">
    <property type="entry name" value="Thioredoxin-like_sf"/>
</dbReference>
<keyword evidence="3" id="KW-1185">Reference proteome</keyword>
<sequence length="228" mass="24509">MRSALISAILGLSLSATGAGAEQEKVVIELFTSQGCSSCPPADAMLRELAGRDDVIALALHVDYWDYIGWEDSFAEPAFTQRQKGYARAAGERIVYTPQMIVGGTDHVVGTRPMEIATLIDTHSEVETGVELDLRVEGDTVHVRAEGDAGPLVVQVARFDPIETVEIHRGENAGRTIDYANIVTSWEAIGQWDGAEPFEAEVPRGESPMAVILQRPGHGAILAAADVE</sequence>
<evidence type="ECO:0000313" key="2">
    <source>
        <dbReference type="EMBL" id="KAA9009270.1"/>
    </source>
</evidence>